<keyword evidence="1" id="KW-1133">Transmembrane helix</keyword>
<dbReference type="Proteomes" id="UP000006729">
    <property type="component" value="Chromosome 18"/>
</dbReference>
<evidence type="ECO:0000256" key="1">
    <source>
        <dbReference type="SAM" id="Phobius"/>
    </source>
</evidence>
<name>A0A2K1WWA2_POPTR</name>
<organism evidence="2 3">
    <name type="scientific">Populus trichocarpa</name>
    <name type="common">Western balsam poplar</name>
    <name type="synonym">Populus balsamifera subsp. trichocarpa</name>
    <dbReference type="NCBI Taxonomy" id="3694"/>
    <lineage>
        <taxon>Eukaryota</taxon>
        <taxon>Viridiplantae</taxon>
        <taxon>Streptophyta</taxon>
        <taxon>Embryophyta</taxon>
        <taxon>Tracheophyta</taxon>
        <taxon>Spermatophyta</taxon>
        <taxon>Magnoliopsida</taxon>
        <taxon>eudicotyledons</taxon>
        <taxon>Gunneridae</taxon>
        <taxon>Pentapetalae</taxon>
        <taxon>rosids</taxon>
        <taxon>fabids</taxon>
        <taxon>Malpighiales</taxon>
        <taxon>Salicaceae</taxon>
        <taxon>Saliceae</taxon>
        <taxon>Populus</taxon>
    </lineage>
</organism>
<dbReference type="InParanoid" id="A0A2K1WWA2"/>
<reference evidence="2 3" key="1">
    <citation type="journal article" date="2006" name="Science">
        <title>The genome of black cottonwood, Populus trichocarpa (Torr. &amp; Gray).</title>
        <authorList>
            <person name="Tuskan G.A."/>
            <person name="Difazio S."/>
            <person name="Jansson S."/>
            <person name="Bohlmann J."/>
            <person name="Grigoriev I."/>
            <person name="Hellsten U."/>
            <person name="Putnam N."/>
            <person name="Ralph S."/>
            <person name="Rombauts S."/>
            <person name="Salamov A."/>
            <person name="Schein J."/>
            <person name="Sterck L."/>
            <person name="Aerts A."/>
            <person name="Bhalerao R.R."/>
            <person name="Bhalerao R.P."/>
            <person name="Blaudez D."/>
            <person name="Boerjan W."/>
            <person name="Brun A."/>
            <person name="Brunner A."/>
            <person name="Busov V."/>
            <person name="Campbell M."/>
            <person name="Carlson J."/>
            <person name="Chalot M."/>
            <person name="Chapman J."/>
            <person name="Chen G.L."/>
            <person name="Cooper D."/>
            <person name="Coutinho P.M."/>
            <person name="Couturier J."/>
            <person name="Covert S."/>
            <person name="Cronk Q."/>
            <person name="Cunningham R."/>
            <person name="Davis J."/>
            <person name="Degroeve S."/>
            <person name="Dejardin A."/>
            <person name="Depamphilis C."/>
            <person name="Detter J."/>
            <person name="Dirks B."/>
            <person name="Dubchak I."/>
            <person name="Duplessis S."/>
            <person name="Ehlting J."/>
            <person name="Ellis B."/>
            <person name="Gendler K."/>
            <person name="Goodstein D."/>
            <person name="Gribskov M."/>
            <person name="Grimwood J."/>
            <person name="Groover A."/>
            <person name="Gunter L."/>
            <person name="Hamberger B."/>
            <person name="Heinze B."/>
            <person name="Helariutta Y."/>
            <person name="Henrissat B."/>
            <person name="Holligan D."/>
            <person name="Holt R."/>
            <person name="Huang W."/>
            <person name="Islam-Faridi N."/>
            <person name="Jones S."/>
            <person name="Jones-Rhoades M."/>
            <person name="Jorgensen R."/>
            <person name="Joshi C."/>
            <person name="Kangasjarvi J."/>
            <person name="Karlsson J."/>
            <person name="Kelleher C."/>
            <person name="Kirkpatrick R."/>
            <person name="Kirst M."/>
            <person name="Kohler A."/>
            <person name="Kalluri U."/>
            <person name="Larimer F."/>
            <person name="Leebens-Mack J."/>
            <person name="Leple J.C."/>
            <person name="Locascio P."/>
            <person name="Lou Y."/>
            <person name="Lucas S."/>
            <person name="Martin F."/>
            <person name="Montanini B."/>
            <person name="Napoli C."/>
            <person name="Nelson D.R."/>
            <person name="Nelson C."/>
            <person name="Nieminen K."/>
            <person name="Nilsson O."/>
            <person name="Pereda V."/>
            <person name="Peter G."/>
            <person name="Philippe R."/>
            <person name="Pilate G."/>
            <person name="Poliakov A."/>
            <person name="Razumovskaya J."/>
            <person name="Richardson P."/>
            <person name="Rinaldi C."/>
            <person name="Ritland K."/>
            <person name="Rouze P."/>
            <person name="Ryaboy D."/>
            <person name="Schmutz J."/>
            <person name="Schrader J."/>
            <person name="Segerman B."/>
            <person name="Shin H."/>
            <person name="Siddiqui A."/>
            <person name="Sterky F."/>
            <person name="Terry A."/>
            <person name="Tsai C.J."/>
            <person name="Uberbacher E."/>
            <person name="Unneberg P."/>
            <person name="Vahala J."/>
            <person name="Wall K."/>
            <person name="Wessler S."/>
            <person name="Yang G."/>
            <person name="Yin T."/>
            <person name="Douglas C."/>
            <person name="Marra M."/>
            <person name="Sandberg G."/>
            <person name="Van de Peer Y."/>
            <person name="Rokhsar D."/>
        </authorList>
    </citation>
    <scope>NUCLEOTIDE SEQUENCE [LARGE SCALE GENOMIC DNA]</scope>
    <source>
        <strain evidence="3">cv. Nisqually</strain>
    </source>
</reference>
<dbReference type="EMBL" id="CM009307">
    <property type="protein sequence ID" value="PNS92813.1"/>
    <property type="molecule type" value="Genomic_DNA"/>
</dbReference>
<sequence length="79" mass="9285">MQISVHMISNSSIHFSPLFYCATLGLGIFFRLVFVYCMLQCRSEGDSYCWSGKISHIKLFWLLFSYNIINHPRNILDIF</sequence>
<proteinExistence type="predicted"/>
<keyword evidence="1" id="KW-0812">Transmembrane</keyword>
<protein>
    <submittedName>
        <fullName evidence="2">Uncharacterized protein</fullName>
    </submittedName>
</protein>
<accession>A0A2K1WWA2</accession>
<keyword evidence="1" id="KW-0472">Membrane</keyword>
<evidence type="ECO:0000313" key="2">
    <source>
        <dbReference type="EMBL" id="PNS92813.1"/>
    </source>
</evidence>
<dbReference type="AlphaFoldDB" id="A0A2K1WWA2"/>
<evidence type="ECO:0000313" key="3">
    <source>
        <dbReference type="Proteomes" id="UP000006729"/>
    </source>
</evidence>
<gene>
    <name evidence="2" type="ORF">POPTR_018G055400</name>
</gene>
<feature type="transmembrane region" description="Helical" evidence="1">
    <location>
        <begin position="17"/>
        <end position="39"/>
    </location>
</feature>
<keyword evidence="3" id="KW-1185">Reference proteome</keyword>